<proteinExistence type="predicted"/>
<dbReference type="Proteomes" id="UP000305948">
    <property type="component" value="Unassembled WGS sequence"/>
</dbReference>
<dbReference type="InterPro" id="IPR011013">
    <property type="entry name" value="Gal_mutarotase_sf_dom"/>
</dbReference>
<dbReference type="GO" id="GO:0004034">
    <property type="term" value="F:aldose 1-epimerase activity"/>
    <property type="evidence" value="ECO:0007669"/>
    <property type="project" value="TreeGrafter"/>
</dbReference>
<dbReference type="GO" id="GO:0006006">
    <property type="term" value="P:glucose metabolic process"/>
    <property type="evidence" value="ECO:0007669"/>
    <property type="project" value="TreeGrafter"/>
</dbReference>
<dbReference type="SUPFAM" id="SSF74650">
    <property type="entry name" value="Galactose mutarotase-like"/>
    <property type="match status" value="1"/>
</dbReference>
<name>A0A5C3N7H1_9AGAM</name>
<dbReference type="PANTHER" id="PTHR10091:SF0">
    <property type="entry name" value="GALACTOSE MUTAROTASE"/>
    <property type="match status" value="1"/>
</dbReference>
<dbReference type="STRING" id="5364.A0A5C3N7H1"/>
<accession>A0A5C3N7H1</accession>
<reference evidence="1 2" key="1">
    <citation type="journal article" date="2019" name="Nat. Ecol. Evol.">
        <title>Megaphylogeny resolves global patterns of mushroom evolution.</title>
        <authorList>
            <person name="Varga T."/>
            <person name="Krizsan K."/>
            <person name="Foldi C."/>
            <person name="Dima B."/>
            <person name="Sanchez-Garcia M."/>
            <person name="Sanchez-Ramirez S."/>
            <person name="Szollosi G.J."/>
            <person name="Szarkandi J.G."/>
            <person name="Papp V."/>
            <person name="Albert L."/>
            <person name="Andreopoulos W."/>
            <person name="Angelini C."/>
            <person name="Antonin V."/>
            <person name="Barry K.W."/>
            <person name="Bougher N.L."/>
            <person name="Buchanan P."/>
            <person name="Buyck B."/>
            <person name="Bense V."/>
            <person name="Catcheside P."/>
            <person name="Chovatia M."/>
            <person name="Cooper J."/>
            <person name="Damon W."/>
            <person name="Desjardin D."/>
            <person name="Finy P."/>
            <person name="Geml J."/>
            <person name="Haridas S."/>
            <person name="Hughes K."/>
            <person name="Justo A."/>
            <person name="Karasinski D."/>
            <person name="Kautmanova I."/>
            <person name="Kiss B."/>
            <person name="Kocsube S."/>
            <person name="Kotiranta H."/>
            <person name="LaButti K.M."/>
            <person name="Lechner B.E."/>
            <person name="Liimatainen K."/>
            <person name="Lipzen A."/>
            <person name="Lukacs Z."/>
            <person name="Mihaltcheva S."/>
            <person name="Morgado L.N."/>
            <person name="Niskanen T."/>
            <person name="Noordeloos M.E."/>
            <person name="Ohm R.A."/>
            <person name="Ortiz-Santana B."/>
            <person name="Ovrebo C."/>
            <person name="Racz N."/>
            <person name="Riley R."/>
            <person name="Savchenko A."/>
            <person name="Shiryaev A."/>
            <person name="Soop K."/>
            <person name="Spirin V."/>
            <person name="Szebenyi C."/>
            <person name="Tomsovsky M."/>
            <person name="Tulloss R.E."/>
            <person name="Uehling J."/>
            <person name="Grigoriev I.V."/>
            <person name="Vagvolgyi C."/>
            <person name="Papp T."/>
            <person name="Martin F.M."/>
            <person name="Miettinen O."/>
            <person name="Hibbett D.S."/>
            <person name="Nagy L.G."/>
        </authorList>
    </citation>
    <scope>NUCLEOTIDE SEQUENCE [LARGE SCALE GENOMIC DNA]</scope>
    <source>
        <strain evidence="1 2">OMC1185</strain>
    </source>
</reference>
<dbReference type="PANTHER" id="PTHR10091">
    <property type="entry name" value="ALDOSE-1-EPIMERASE"/>
    <property type="match status" value="1"/>
</dbReference>
<dbReference type="InterPro" id="IPR014718">
    <property type="entry name" value="GH-type_carb-bd"/>
</dbReference>
<sequence length="431" mass="46703">MSTDPFQPVLLTLPSLTPSLALELIPNGLLMHRLFVQADGKTHDLLIGPEDHRDHLKKKYVNTIIGRYANRLPVGEFSLERDGAKGTVKPISNESPTVSLHGGTNGFDYVPWTPLKSSESKLFSSEEIATISSDLGASTLWTYTSKDGENGFDGTLHTEVLVGLLSPSKPSSIAKDPEYLMGSVVIVYRAKMLDEGKVTPLNLTQHWGFNLTASLKDAANSVSVKSHQLTMKADKTLELDTVGLSTGKLLDVAGTYHDFRTTRTIGSQWPTQENGPGGYGAGFNWYYSFPPVASTIDHRLPAGTKKNVVKEVVEKKLEGDEAKVELGSEASGVKIVFGSNQSGVQFYTNNYGSTTFPRKKIHGGSGVEGEGEGYGTASAAFLEFHSPLAAWLHPETVRDGFDTLIAGNGEVYNNWVKADIYYKTPSGDVQA</sequence>
<protein>
    <submittedName>
        <fullName evidence="1">Galactose mutarotase-like protein</fullName>
    </submittedName>
</protein>
<dbReference type="GO" id="GO:0033499">
    <property type="term" value="P:galactose catabolic process via UDP-galactose, Leloir pathway"/>
    <property type="evidence" value="ECO:0007669"/>
    <property type="project" value="TreeGrafter"/>
</dbReference>
<dbReference type="EMBL" id="ML213515">
    <property type="protein sequence ID" value="TFK49741.1"/>
    <property type="molecule type" value="Genomic_DNA"/>
</dbReference>
<dbReference type="OrthoDB" id="274691at2759"/>
<dbReference type="GO" id="GO:0030246">
    <property type="term" value="F:carbohydrate binding"/>
    <property type="evidence" value="ECO:0007669"/>
    <property type="project" value="InterPro"/>
</dbReference>
<dbReference type="InterPro" id="IPR008183">
    <property type="entry name" value="Aldose_1/G6P_1-epimerase"/>
</dbReference>
<dbReference type="Pfam" id="PF01263">
    <property type="entry name" value="Aldose_epim"/>
    <property type="match status" value="1"/>
</dbReference>
<evidence type="ECO:0000313" key="1">
    <source>
        <dbReference type="EMBL" id="TFK49741.1"/>
    </source>
</evidence>
<evidence type="ECO:0000313" key="2">
    <source>
        <dbReference type="Proteomes" id="UP000305948"/>
    </source>
</evidence>
<dbReference type="Gene3D" id="2.70.98.10">
    <property type="match status" value="1"/>
</dbReference>
<keyword evidence="2" id="KW-1185">Reference proteome</keyword>
<organism evidence="1 2">
    <name type="scientific">Heliocybe sulcata</name>
    <dbReference type="NCBI Taxonomy" id="5364"/>
    <lineage>
        <taxon>Eukaryota</taxon>
        <taxon>Fungi</taxon>
        <taxon>Dikarya</taxon>
        <taxon>Basidiomycota</taxon>
        <taxon>Agaricomycotina</taxon>
        <taxon>Agaricomycetes</taxon>
        <taxon>Gloeophyllales</taxon>
        <taxon>Gloeophyllaceae</taxon>
        <taxon>Heliocybe</taxon>
    </lineage>
</organism>
<gene>
    <name evidence="1" type="ORF">OE88DRAFT_1736723</name>
</gene>
<dbReference type="AlphaFoldDB" id="A0A5C3N7H1"/>